<feature type="region of interest" description="Disordered" evidence="1">
    <location>
        <begin position="423"/>
        <end position="541"/>
    </location>
</feature>
<dbReference type="EMBL" id="JASNQZ010000012">
    <property type="protein sequence ID" value="KAL0949594.1"/>
    <property type="molecule type" value="Genomic_DNA"/>
</dbReference>
<feature type="compositionally biased region" description="Pro residues" evidence="1">
    <location>
        <begin position="342"/>
        <end position="351"/>
    </location>
</feature>
<dbReference type="Proteomes" id="UP001556367">
    <property type="component" value="Unassembled WGS sequence"/>
</dbReference>
<gene>
    <name evidence="2" type="ORF">HGRIS_009642</name>
</gene>
<feature type="compositionally biased region" description="Low complexity" evidence="1">
    <location>
        <begin position="525"/>
        <end position="534"/>
    </location>
</feature>
<reference evidence="3" key="1">
    <citation type="submission" date="2024-06" db="EMBL/GenBank/DDBJ databases">
        <title>Multi-omics analyses provide insights into the biosynthesis of the anticancer antibiotic pleurotin in Hohenbuehelia grisea.</title>
        <authorList>
            <person name="Weaver J.A."/>
            <person name="Alberti F."/>
        </authorList>
    </citation>
    <scope>NUCLEOTIDE SEQUENCE [LARGE SCALE GENOMIC DNA]</scope>
    <source>
        <strain evidence="3">T-177</strain>
    </source>
</reference>
<feature type="region of interest" description="Disordered" evidence="1">
    <location>
        <begin position="1"/>
        <end position="185"/>
    </location>
</feature>
<feature type="compositionally biased region" description="Low complexity" evidence="1">
    <location>
        <begin position="465"/>
        <end position="477"/>
    </location>
</feature>
<name>A0ABR3J1S2_9AGAR</name>
<feature type="compositionally biased region" description="Gly residues" evidence="1">
    <location>
        <begin position="38"/>
        <end position="55"/>
    </location>
</feature>
<evidence type="ECO:0000313" key="2">
    <source>
        <dbReference type="EMBL" id="KAL0949594.1"/>
    </source>
</evidence>
<feature type="compositionally biased region" description="Polar residues" evidence="1">
    <location>
        <begin position="264"/>
        <end position="274"/>
    </location>
</feature>
<protein>
    <submittedName>
        <fullName evidence="2">Uncharacterized protein</fullName>
    </submittedName>
</protein>
<feature type="region of interest" description="Disordered" evidence="1">
    <location>
        <begin position="248"/>
        <end position="374"/>
    </location>
</feature>
<feature type="compositionally biased region" description="Low complexity" evidence="1">
    <location>
        <begin position="1"/>
        <end position="14"/>
    </location>
</feature>
<evidence type="ECO:0000313" key="3">
    <source>
        <dbReference type="Proteomes" id="UP001556367"/>
    </source>
</evidence>
<accession>A0ABR3J1S2</accession>
<feature type="compositionally biased region" description="Polar residues" evidence="1">
    <location>
        <begin position="285"/>
        <end position="301"/>
    </location>
</feature>
<feature type="compositionally biased region" description="Low complexity" evidence="1">
    <location>
        <begin position="92"/>
        <end position="102"/>
    </location>
</feature>
<sequence length="572" mass="58805">MASVAPSSTNSSASRWGAKNAEPGSAFSGLSRGRARGGRGAPRGGRGGRGGGRGGRPPTESISGRSDTTKVDSPVDKPTISMKGSVTDKPSESTVPSTSKPKSSSRRPSRTVPSLVLGSSTDSSPASNRPASRRKRSTNRSPASAMPATAGPLSSDAQFLHPRSPGPLTAPIKDAPPHINSSEVKVDITALVERVRASAMAENRPSTPGSHIDWAGDDDDSLPDLNDWGVTTSSGIKKVEEISPIFVDGLKPLPDPEPKLATPPSVQSTPLDTESTLKSREDTLASASAAPNPSTFSQSSRAPAHSEADTAGRPDVSVPQAYRDVNTETAGHPGSTGTMKPPLHPSLPPKPIGLGDSQLGPFKSGATPMRGKAPVKAVPDLAAVQTTLPQPSPQAIEAETVTSAAPSANLSTVVVKLPDAAPESASFLRDSSNKSKEDDDDSGTGLTQSMHAPKNSDLLSPPPSFLSSSSDPGSFKPSHVRAHTVGRPPSFALTPPTHGAPPRFSRSAASSPKGGVFVPHHSRNHSSPPVSSSHRTPHNTRPVITGAAISRLARTIGTTVAPTRTATAAAKE</sequence>
<proteinExistence type="predicted"/>
<comment type="caution">
    <text evidence="2">The sequence shown here is derived from an EMBL/GenBank/DDBJ whole genome shotgun (WGS) entry which is preliminary data.</text>
</comment>
<keyword evidence="3" id="KW-1185">Reference proteome</keyword>
<feature type="compositionally biased region" description="Low complexity" evidence="1">
    <location>
        <begin position="500"/>
        <end position="512"/>
    </location>
</feature>
<feature type="region of interest" description="Disordered" evidence="1">
    <location>
        <begin position="199"/>
        <end position="218"/>
    </location>
</feature>
<organism evidence="2 3">
    <name type="scientific">Hohenbuehelia grisea</name>
    <dbReference type="NCBI Taxonomy" id="104357"/>
    <lineage>
        <taxon>Eukaryota</taxon>
        <taxon>Fungi</taxon>
        <taxon>Dikarya</taxon>
        <taxon>Basidiomycota</taxon>
        <taxon>Agaricomycotina</taxon>
        <taxon>Agaricomycetes</taxon>
        <taxon>Agaricomycetidae</taxon>
        <taxon>Agaricales</taxon>
        <taxon>Pleurotineae</taxon>
        <taxon>Pleurotaceae</taxon>
        <taxon>Hohenbuehelia</taxon>
    </lineage>
</organism>
<evidence type="ECO:0000256" key="1">
    <source>
        <dbReference type="SAM" id="MobiDB-lite"/>
    </source>
</evidence>